<dbReference type="InterPro" id="IPR012337">
    <property type="entry name" value="RNaseH-like_sf"/>
</dbReference>
<reference evidence="1" key="1">
    <citation type="submission" date="2023-08" db="EMBL/GenBank/DDBJ databases">
        <title>A de novo genome assembly of Solanum verrucosum Schlechtendal, a Mexican diploid species geographically isolated from the other diploid A-genome species in potato relatives.</title>
        <authorList>
            <person name="Hosaka K."/>
        </authorList>
    </citation>
    <scope>NUCLEOTIDE SEQUENCE</scope>
    <source>
        <tissue evidence="1">Young leaves</tissue>
    </source>
</reference>
<accession>A0AAF0R6M8</accession>
<gene>
    <name evidence="1" type="ORF">MTR67_026201</name>
</gene>
<dbReference type="GO" id="GO:0003676">
    <property type="term" value="F:nucleic acid binding"/>
    <property type="evidence" value="ECO:0007669"/>
    <property type="project" value="InterPro"/>
</dbReference>
<dbReference type="Proteomes" id="UP001234989">
    <property type="component" value="Chromosome 6"/>
</dbReference>
<dbReference type="Gene3D" id="3.30.420.10">
    <property type="entry name" value="Ribonuclease H-like superfamily/Ribonuclease H"/>
    <property type="match status" value="1"/>
</dbReference>
<dbReference type="PANTHER" id="PTHR45835:SF91">
    <property type="entry name" value="RETROTRANSPOSON, TY3-GYPSY SUBCLASS-LIKE PROTEIN"/>
    <property type="match status" value="1"/>
</dbReference>
<keyword evidence="2" id="KW-1185">Reference proteome</keyword>
<dbReference type="PANTHER" id="PTHR45835">
    <property type="entry name" value="YALI0A06105P"/>
    <property type="match status" value="1"/>
</dbReference>
<protein>
    <submittedName>
        <fullName evidence="1">Uncharacterized protein</fullName>
    </submittedName>
</protein>
<dbReference type="EMBL" id="CP133617">
    <property type="protein sequence ID" value="WMV32816.1"/>
    <property type="molecule type" value="Genomic_DNA"/>
</dbReference>
<name>A0AAF0R6M8_SOLVR</name>
<dbReference type="SUPFAM" id="SSF53098">
    <property type="entry name" value="Ribonuclease H-like"/>
    <property type="match status" value="1"/>
</dbReference>
<organism evidence="1 2">
    <name type="scientific">Solanum verrucosum</name>
    <dbReference type="NCBI Taxonomy" id="315347"/>
    <lineage>
        <taxon>Eukaryota</taxon>
        <taxon>Viridiplantae</taxon>
        <taxon>Streptophyta</taxon>
        <taxon>Embryophyta</taxon>
        <taxon>Tracheophyta</taxon>
        <taxon>Spermatophyta</taxon>
        <taxon>Magnoliopsida</taxon>
        <taxon>eudicotyledons</taxon>
        <taxon>Gunneridae</taxon>
        <taxon>Pentapetalae</taxon>
        <taxon>asterids</taxon>
        <taxon>lamiids</taxon>
        <taxon>Solanales</taxon>
        <taxon>Solanaceae</taxon>
        <taxon>Solanoideae</taxon>
        <taxon>Solaneae</taxon>
        <taxon>Solanum</taxon>
    </lineage>
</organism>
<proteinExistence type="predicted"/>
<sequence>MDFISILPRTRRQHNSIWVIEDRDTKSAHFLVADGQAECMIQTLEDMLRTCVIYFKGSWHNHLPIIEFAYNNNFHSSVLMAPYQAPYGCRYMSPIDWFEVGEAASICPNSVYEAMKKVQLIRDRLKEAQILLNYYVDVRRRDLEFEIYYWVCLKVSPMKVVMRFGMKGTLSAIYIGP</sequence>
<evidence type="ECO:0000313" key="2">
    <source>
        <dbReference type="Proteomes" id="UP001234989"/>
    </source>
</evidence>
<evidence type="ECO:0000313" key="1">
    <source>
        <dbReference type="EMBL" id="WMV32816.1"/>
    </source>
</evidence>
<dbReference type="AlphaFoldDB" id="A0AAF0R6M8"/>
<dbReference type="InterPro" id="IPR036397">
    <property type="entry name" value="RNaseH_sf"/>
</dbReference>